<evidence type="ECO:0000313" key="2">
    <source>
        <dbReference type="EMBL" id="CDS88253.1"/>
    </source>
</evidence>
<dbReference type="EMBL" id="CAADAN010000003">
    <property type="protein sequence ID" value="VFD30482.1"/>
    <property type="molecule type" value="Genomic_DNA"/>
</dbReference>
<gene>
    <name evidence="3" type="ORF">BN1095_330352</name>
    <name evidence="1" type="ORF">BN1096_630210</name>
    <name evidence="2" type="ORF">BN1097_640072</name>
    <name evidence="4" type="ORF">KRM00_003682</name>
    <name evidence="8" type="ORF">SAMEA1402366_00862</name>
    <name evidence="6" type="ORF">SAMEA1402399_01044</name>
    <name evidence="7" type="ORF">SAMEA1710456_00023</name>
    <name evidence="5" type="ORF">SAMEA3375112_00721</name>
</gene>
<reference evidence="4" key="3">
    <citation type="journal article" date="2018" name="Genome Biol.">
        <title>SKESA: strategic k-mer extension for scrupulous assemblies.</title>
        <authorList>
            <person name="Souvorov A."/>
            <person name="Agarwala R."/>
            <person name="Lipman D.J."/>
        </authorList>
    </citation>
    <scope>NUCLEOTIDE SEQUENCE</scope>
    <source>
        <strain evidence="4">HN1000</strain>
    </source>
</reference>
<organism evidence="3">
    <name type="scientific">Clostridioides difficile</name>
    <name type="common">Peptoclostridium difficile</name>
    <dbReference type="NCBI Taxonomy" id="1496"/>
    <lineage>
        <taxon>Bacteria</taxon>
        <taxon>Bacillati</taxon>
        <taxon>Bacillota</taxon>
        <taxon>Clostridia</taxon>
        <taxon>Peptostreptococcales</taxon>
        <taxon>Peptostreptococcaceae</taxon>
        <taxon>Clostridioides</taxon>
    </lineage>
</organism>
<evidence type="ECO:0000313" key="6">
    <source>
        <dbReference type="EMBL" id="VFD30482.1"/>
    </source>
</evidence>
<evidence type="ECO:0000313" key="9">
    <source>
        <dbReference type="Proteomes" id="UP000189137"/>
    </source>
</evidence>
<accession>A0A031WJ33</accession>
<dbReference type="EMBL" id="LK932517">
    <property type="protein sequence ID" value="CDS88120.1"/>
    <property type="molecule type" value="Genomic_DNA"/>
</dbReference>
<dbReference type="RefSeq" id="WP_003424324.1">
    <property type="nucleotide sequence ID" value="NZ_AP031492.1"/>
</dbReference>
<dbReference type="Proteomes" id="UP000346772">
    <property type="component" value="Unassembled WGS sequence"/>
</dbReference>
<dbReference type="Proteomes" id="UP000372533">
    <property type="component" value="Unassembled WGS sequence"/>
</dbReference>
<reference evidence="3" key="1">
    <citation type="submission" date="2014-07" db="EMBL/GenBank/DDBJ databases">
        <authorList>
            <person name="Monot Marc"/>
        </authorList>
    </citation>
    <scope>NUCLEOTIDE SEQUENCE</scope>
    <source>
        <strain evidence="3">7032989</strain>
        <strain evidence="2">7032994</strain>
    </source>
</reference>
<dbReference type="EMBL" id="CAADAT010000001">
    <property type="protein sequence ID" value="VFD52627.1"/>
    <property type="molecule type" value="Genomic_DNA"/>
</dbReference>
<dbReference type="EMBL" id="CAAJVP010000003">
    <property type="protein sequence ID" value="VHX98172.1"/>
    <property type="molecule type" value="Genomic_DNA"/>
</dbReference>
<evidence type="ECO:0000313" key="1">
    <source>
        <dbReference type="EMBL" id="CDS88120.1"/>
    </source>
</evidence>
<dbReference type="PATRIC" id="fig|1496.1373.peg.2604"/>
<name>A0A031WJ33_CLODI</name>
<evidence type="ECO:0000313" key="8">
    <source>
        <dbReference type="EMBL" id="VHX98172.1"/>
    </source>
</evidence>
<dbReference type="EMBL" id="DAEPXK010000061">
    <property type="protein sequence ID" value="HBH1544138.1"/>
    <property type="molecule type" value="Genomic_DNA"/>
</dbReference>
<evidence type="ECO:0000313" key="7">
    <source>
        <dbReference type="EMBL" id="VFD52627.1"/>
    </source>
</evidence>
<dbReference type="Proteomes" id="UP000189137">
    <property type="component" value="Unassembled WGS sequence"/>
</dbReference>
<protein>
    <submittedName>
        <fullName evidence="3">Uncharacterized protein</fullName>
    </submittedName>
</protein>
<evidence type="ECO:0000313" key="10">
    <source>
        <dbReference type="Proteomes" id="UP000346772"/>
    </source>
</evidence>
<evidence type="ECO:0000313" key="11">
    <source>
        <dbReference type="Proteomes" id="UP000372533"/>
    </source>
</evidence>
<dbReference type="GeneID" id="66354444"/>
<dbReference type="Proteomes" id="UP000878956">
    <property type="component" value="Unassembled WGS sequence"/>
</dbReference>
<dbReference type="Proteomes" id="UP000411588">
    <property type="component" value="Unassembled WGS sequence"/>
</dbReference>
<dbReference type="EMBL" id="FUPS01000002">
    <property type="protein sequence ID" value="SJR93467.1"/>
    <property type="molecule type" value="Genomic_DNA"/>
</dbReference>
<evidence type="ECO:0000313" key="3">
    <source>
        <dbReference type="EMBL" id="CDT16768.1"/>
    </source>
</evidence>
<evidence type="ECO:0000313" key="5">
    <source>
        <dbReference type="EMBL" id="SJR93467.1"/>
    </source>
</evidence>
<dbReference type="AlphaFoldDB" id="A0A031WJ33"/>
<reference evidence="5 9" key="2">
    <citation type="submission" date="2017-02" db="EMBL/GenBank/DDBJ databases">
        <authorList>
            <consortium name="Pathogen Informatics"/>
        </authorList>
    </citation>
    <scope>NUCLEOTIDE SEQUENCE [LARGE SCALE GENOMIC DNA]</scope>
    <source>
        <strain evidence="7 10">078GUE027</strain>
        <strain evidence="12">clo34</strain>
        <strain evidence="6">Clo34</strain>
        <strain evidence="8">Tl291</strain>
        <strain evidence="11">tl291</strain>
        <strain evidence="5 9">VRECD0157</strain>
    </source>
</reference>
<sequence length="191" mass="21565">MKLKEALITCVVCSVCLTPLLVNGETKIDADHCKESIVNIDTIVKSGKSFNSKYNQGMEDYKNSDEYKLKVQKEKLQNQLGIKIKKLVPITFEVSYYTSLNQENGYGAITATGDDLEDGFVANNHLSFGTKIIVDGKLKTVMDRGSSKYFSNSNAIDVFVPKWSNESESEYYDRVNNMGRHYKKGYIIVEE</sequence>
<dbReference type="EMBL" id="LK932403">
    <property type="protein sequence ID" value="CDS88253.1"/>
    <property type="molecule type" value="Genomic_DNA"/>
</dbReference>
<proteinExistence type="predicted"/>
<dbReference type="EMBL" id="LK932994">
    <property type="protein sequence ID" value="CDT16768.1"/>
    <property type="molecule type" value="Genomic_DNA"/>
</dbReference>
<evidence type="ECO:0000313" key="12">
    <source>
        <dbReference type="Proteomes" id="UP000411588"/>
    </source>
</evidence>
<reference evidence="4" key="4">
    <citation type="submission" date="2021-06" db="EMBL/GenBank/DDBJ databases">
        <authorList>
            <consortium name="NCBI Pathogen Detection Project"/>
        </authorList>
    </citation>
    <scope>NUCLEOTIDE SEQUENCE</scope>
    <source>
        <strain evidence="4">HN1000</strain>
    </source>
</reference>
<evidence type="ECO:0000313" key="4">
    <source>
        <dbReference type="EMBL" id="HBH1544138.1"/>
    </source>
</evidence>
<dbReference type="KEGG" id="pdf:CD630DERM_20630"/>